<dbReference type="InterPro" id="IPR029058">
    <property type="entry name" value="AB_hydrolase_fold"/>
</dbReference>
<dbReference type="GO" id="GO:0072330">
    <property type="term" value="P:monocarboxylic acid biosynthetic process"/>
    <property type="evidence" value="ECO:0007669"/>
    <property type="project" value="UniProtKB-ARBA"/>
</dbReference>
<name>A0A1Q5SWF9_9EURO</name>
<sequence>MESQKPVLVIVPGAYHRPFHYRKIIDPLRAQGYEVLSFDLAVCGEDVDPELSFFDDAASIKEHLLPLLDEGKKAVIISHSYGSLPVTALVDGQTVAERAEKGFKGGIAAVINIAGFVFPIRGKSIFGNEQNPPPPPYQIWKDGIAHLQETAKSVFYSDLAPEEADDAWAHLHKKQTTKSFDTWPQCVESEYRCPKTYILCENDTAVPPMFQEQMAGLGGFDIVRVKSSHAPFWTIPEEVVAIVTKVAESVN</sequence>
<dbReference type="Proteomes" id="UP000186955">
    <property type="component" value="Unassembled WGS sequence"/>
</dbReference>
<dbReference type="SUPFAM" id="SSF53474">
    <property type="entry name" value="alpha/beta-Hydrolases"/>
    <property type="match status" value="1"/>
</dbReference>
<gene>
    <name evidence="2" type="ORF">PENSUB_12875</name>
</gene>
<dbReference type="EMBL" id="MNBE01000742">
    <property type="protein sequence ID" value="OKO92313.1"/>
    <property type="molecule type" value="Genomic_DNA"/>
</dbReference>
<dbReference type="GO" id="GO:0017000">
    <property type="term" value="P:antibiotic biosynthetic process"/>
    <property type="evidence" value="ECO:0007669"/>
    <property type="project" value="UniProtKB-ARBA"/>
</dbReference>
<dbReference type="InterPro" id="IPR052897">
    <property type="entry name" value="Sec-Metab_Biosynth_Hydrolase"/>
</dbReference>
<keyword evidence="3" id="KW-1185">Reference proteome</keyword>
<dbReference type="Gene3D" id="3.40.50.1820">
    <property type="entry name" value="alpha/beta hydrolase"/>
    <property type="match status" value="1"/>
</dbReference>
<feature type="domain" description="AB hydrolase-1" evidence="1">
    <location>
        <begin position="8"/>
        <end position="241"/>
    </location>
</feature>
<evidence type="ECO:0000259" key="1">
    <source>
        <dbReference type="Pfam" id="PF12697"/>
    </source>
</evidence>
<dbReference type="InterPro" id="IPR000073">
    <property type="entry name" value="AB_hydrolase_1"/>
</dbReference>
<evidence type="ECO:0000313" key="3">
    <source>
        <dbReference type="Proteomes" id="UP000186955"/>
    </source>
</evidence>
<dbReference type="PANTHER" id="PTHR37017">
    <property type="entry name" value="AB HYDROLASE-1 DOMAIN-CONTAINING PROTEIN-RELATED"/>
    <property type="match status" value="1"/>
</dbReference>
<dbReference type="AlphaFoldDB" id="A0A1Q5SWF9"/>
<proteinExistence type="predicted"/>
<dbReference type="PANTHER" id="PTHR37017:SF11">
    <property type="entry name" value="ESTERASE_LIPASE_THIOESTERASE DOMAIN-CONTAINING PROTEIN"/>
    <property type="match status" value="1"/>
</dbReference>
<comment type="caution">
    <text evidence="2">The sequence shown here is derived from an EMBL/GenBank/DDBJ whole genome shotgun (WGS) entry which is preliminary data.</text>
</comment>
<accession>A0A1Q5SWF9</accession>
<protein>
    <recommendedName>
        <fullName evidence="1">AB hydrolase-1 domain-containing protein</fullName>
    </recommendedName>
</protein>
<reference evidence="2 3" key="1">
    <citation type="submission" date="2016-10" db="EMBL/GenBank/DDBJ databases">
        <title>Genome sequence of the ascomycete fungus Penicillium subrubescens.</title>
        <authorList>
            <person name="De Vries R.P."/>
            <person name="Peng M."/>
            <person name="Dilokpimol A."/>
            <person name="Hilden K."/>
            <person name="Makela M.R."/>
            <person name="Grigoriev I."/>
            <person name="Riley R."/>
            <person name="Granchi Z."/>
        </authorList>
    </citation>
    <scope>NUCLEOTIDE SEQUENCE [LARGE SCALE GENOMIC DNA]</scope>
    <source>
        <strain evidence="2 3">CBS 132785</strain>
    </source>
</reference>
<organism evidence="2 3">
    <name type="scientific">Penicillium subrubescens</name>
    <dbReference type="NCBI Taxonomy" id="1316194"/>
    <lineage>
        <taxon>Eukaryota</taxon>
        <taxon>Fungi</taxon>
        <taxon>Dikarya</taxon>
        <taxon>Ascomycota</taxon>
        <taxon>Pezizomycotina</taxon>
        <taxon>Eurotiomycetes</taxon>
        <taxon>Eurotiomycetidae</taxon>
        <taxon>Eurotiales</taxon>
        <taxon>Aspergillaceae</taxon>
        <taxon>Penicillium</taxon>
    </lineage>
</organism>
<dbReference type="OrthoDB" id="408373at2759"/>
<dbReference type="Pfam" id="PF12697">
    <property type="entry name" value="Abhydrolase_6"/>
    <property type="match status" value="1"/>
</dbReference>
<evidence type="ECO:0000313" key="2">
    <source>
        <dbReference type="EMBL" id="OKO92313.1"/>
    </source>
</evidence>
<dbReference type="STRING" id="1316194.A0A1Q5SWF9"/>